<dbReference type="PROSITE" id="PS50222">
    <property type="entry name" value="EF_HAND_2"/>
    <property type="match status" value="1"/>
</dbReference>
<dbReference type="GO" id="GO:0005509">
    <property type="term" value="F:calcium ion binding"/>
    <property type="evidence" value="ECO:0007669"/>
    <property type="project" value="InterPro"/>
</dbReference>
<evidence type="ECO:0000259" key="2">
    <source>
        <dbReference type="PROSITE" id="PS50222"/>
    </source>
</evidence>
<keyword evidence="4" id="KW-1185">Reference proteome</keyword>
<dbReference type="EMBL" id="MZMZ02004123">
    <property type="protein sequence ID" value="RQM19895.1"/>
    <property type="molecule type" value="Genomic_DNA"/>
</dbReference>
<dbReference type="SUPFAM" id="SSF47473">
    <property type="entry name" value="EF-hand"/>
    <property type="match status" value="1"/>
</dbReference>
<comment type="caution">
    <text evidence="3">The sequence shown here is derived from an EMBL/GenBank/DDBJ whole genome shotgun (WGS) entry which is preliminary data.</text>
</comment>
<name>A0A425CSA2_APHAT</name>
<dbReference type="PROSITE" id="PS00018">
    <property type="entry name" value="EF_HAND_1"/>
    <property type="match status" value="1"/>
</dbReference>
<gene>
    <name evidence="3" type="ORF">B5M09_011049</name>
</gene>
<organism evidence="3 4">
    <name type="scientific">Aphanomyces astaci</name>
    <name type="common">Crayfish plague agent</name>
    <dbReference type="NCBI Taxonomy" id="112090"/>
    <lineage>
        <taxon>Eukaryota</taxon>
        <taxon>Sar</taxon>
        <taxon>Stramenopiles</taxon>
        <taxon>Oomycota</taxon>
        <taxon>Saprolegniomycetes</taxon>
        <taxon>Saprolegniales</taxon>
        <taxon>Verrucalvaceae</taxon>
        <taxon>Aphanomyces</taxon>
    </lineage>
</organism>
<evidence type="ECO:0000256" key="1">
    <source>
        <dbReference type="ARBA" id="ARBA00022837"/>
    </source>
</evidence>
<evidence type="ECO:0000313" key="3">
    <source>
        <dbReference type="EMBL" id="RQM19895.1"/>
    </source>
</evidence>
<sequence length="281" mass="32480">MEPYNFVEFALEWIFEDMHEIDLDKQMTVFADVFVPRWNAGALGYEYLYDGTTFEHQATLFEQKWDVDLNKYVFLNMETHDTHLVDPRKEDVLYALALEASGEVDVHELFTLLNESLCEPMTMDQVIQVMTSIDQDGTGTINFNEFYAWYGSEYSQKQIKSVKHDGLKLALRTRRQAKRIELPRWSEAGVEVNSSDPTLSQARDWLAQKQDEAAIDAATKRAASRRRREEQLHVLRRVQTSTKSGALKLAVAIKVMLFGQKLNRDAEVLACRQCILQFDVL</sequence>
<dbReference type="Proteomes" id="UP000284702">
    <property type="component" value="Unassembled WGS sequence"/>
</dbReference>
<protein>
    <recommendedName>
        <fullName evidence="2">EF-hand domain-containing protein</fullName>
    </recommendedName>
</protein>
<dbReference type="CDD" id="cd00051">
    <property type="entry name" value="EFh"/>
    <property type="match status" value="1"/>
</dbReference>
<accession>A0A425CSA2</accession>
<proteinExistence type="predicted"/>
<reference evidence="3" key="1">
    <citation type="submission" date="2018-07" db="EMBL/GenBank/DDBJ databases">
        <title>Annotation of Aphanomyces astaci genome assembly.</title>
        <authorList>
            <person name="Studholme D.J."/>
        </authorList>
    </citation>
    <scope>NUCLEOTIDE SEQUENCE [LARGE SCALE GENOMIC DNA]</scope>
    <source>
        <strain evidence="3">Pc</strain>
    </source>
</reference>
<dbReference type="InterPro" id="IPR011992">
    <property type="entry name" value="EF-hand-dom_pair"/>
</dbReference>
<dbReference type="VEuPathDB" id="FungiDB:H257_04725"/>
<evidence type="ECO:0000313" key="4">
    <source>
        <dbReference type="Proteomes" id="UP000284702"/>
    </source>
</evidence>
<keyword evidence="1" id="KW-0106">Calcium</keyword>
<dbReference type="InterPro" id="IPR018247">
    <property type="entry name" value="EF_Hand_1_Ca_BS"/>
</dbReference>
<dbReference type="AlphaFoldDB" id="A0A425CSA2"/>
<dbReference type="Gene3D" id="1.10.238.10">
    <property type="entry name" value="EF-hand"/>
    <property type="match status" value="1"/>
</dbReference>
<dbReference type="InterPro" id="IPR002048">
    <property type="entry name" value="EF_hand_dom"/>
</dbReference>
<feature type="domain" description="EF-hand" evidence="2">
    <location>
        <begin position="121"/>
        <end position="156"/>
    </location>
</feature>